<dbReference type="GeneID" id="60255720"/>
<organism evidence="1 2">
    <name type="scientific">Psychrobacter immobilis</name>
    <dbReference type="NCBI Taxonomy" id="498"/>
    <lineage>
        <taxon>Bacteria</taxon>
        <taxon>Pseudomonadati</taxon>
        <taxon>Pseudomonadota</taxon>
        <taxon>Gammaproteobacteria</taxon>
        <taxon>Moraxellales</taxon>
        <taxon>Moraxellaceae</taxon>
        <taxon>Psychrobacter</taxon>
    </lineage>
</organism>
<gene>
    <name evidence="1" type="ORF">C8D84_11197</name>
</gene>
<keyword evidence="2" id="KW-1185">Reference proteome</keyword>
<evidence type="ECO:0008006" key="3">
    <source>
        <dbReference type="Google" id="ProtNLM"/>
    </source>
</evidence>
<dbReference type="RefSeq" id="WP_109591817.1">
    <property type="nucleotide sequence ID" value="NZ_CAJGZY010000012.1"/>
</dbReference>
<proteinExistence type="predicted"/>
<dbReference type="AlphaFoldDB" id="A0A2V2A148"/>
<accession>A0A2V2A148</accession>
<name>A0A2V2A148_PSYIM</name>
<dbReference type="EMBL" id="QGGM01000011">
    <property type="protein sequence ID" value="PWK09561.1"/>
    <property type="molecule type" value="Genomic_DNA"/>
</dbReference>
<sequence length="171" mass="19470">MKQILKHSFEAVSLLTTNNGMLDVTIVPAFDQPDWLIPSSLILSVDDYNERTATYEWQQQKVVVCHLLPQDQMPDTMIVLEGNTADHRLALQTAGELHHRQVRISEVKDIDVPEQFNSPKHADNIDSDKTALPFDENVMLSYLFQTVMIDDKAYLVPDLDKIAHQLVDLDS</sequence>
<evidence type="ECO:0000313" key="2">
    <source>
        <dbReference type="Proteomes" id="UP000245655"/>
    </source>
</evidence>
<protein>
    <recommendedName>
        <fullName evidence="3">Chemosensory pili system protein ChpC</fullName>
    </recommendedName>
</protein>
<reference evidence="1 2" key="1">
    <citation type="submission" date="2018-05" db="EMBL/GenBank/DDBJ databases">
        <title>Genomic Encyclopedia of Type Strains, Phase IV (KMG-IV): sequencing the most valuable type-strain genomes for metagenomic binning, comparative biology and taxonomic classification.</title>
        <authorList>
            <person name="Goeker M."/>
        </authorList>
    </citation>
    <scope>NUCLEOTIDE SEQUENCE [LARGE SCALE GENOMIC DNA]</scope>
    <source>
        <strain evidence="1 2">DSM 7229</strain>
    </source>
</reference>
<comment type="caution">
    <text evidence="1">The sequence shown here is derived from an EMBL/GenBank/DDBJ whole genome shotgun (WGS) entry which is preliminary data.</text>
</comment>
<dbReference type="Proteomes" id="UP000245655">
    <property type="component" value="Unassembled WGS sequence"/>
</dbReference>
<evidence type="ECO:0000313" key="1">
    <source>
        <dbReference type="EMBL" id="PWK09561.1"/>
    </source>
</evidence>